<gene>
    <name evidence="1" type="ORF">PHLGIDRAFT_297865</name>
</gene>
<reference evidence="1 2" key="1">
    <citation type="journal article" date="2014" name="PLoS Genet.">
        <title>Analysis of the Phlebiopsis gigantea genome, transcriptome and secretome provides insight into its pioneer colonization strategies of wood.</title>
        <authorList>
            <person name="Hori C."/>
            <person name="Ishida T."/>
            <person name="Igarashi K."/>
            <person name="Samejima M."/>
            <person name="Suzuki H."/>
            <person name="Master E."/>
            <person name="Ferreira P."/>
            <person name="Ruiz-Duenas F.J."/>
            <person name="Held B."/>
            <person name="Canessa P."/>
            <person name="Larrondo L.F."/>
            <person name="Schmoll M."/>
            <person name="Druzhinina I.S."/>
            <person name="Kubicek C.P."/>
            <person name="Gaskell J.A."/>
            <person name="Kersten P."/>
            <person name="St John F."/>
            <person name="Glasner J."/>
            <person name="Sabat G."/>
            <person name="Splinter BonDurant S."/>
            <person name="Syed K."/>
            <person name="Yadav J."/>
            <person name="Mgbeahuruike A.C."/>
            <person name="Kovalchuk A."/>
            <person name="Asiegbu F.O."/>
            <person name="Lackner G."/>
            <person name="Hoffmeister D."/>
            <person name="Rencoret J."/>
            <person name="Gutierrez A."/>
            <person name="Sun H."/>
            <person name="Lindquist E."/>
            <person name="Barry K."/>
            <person name="Riley R."/>
            <person name="Grigoriev I.V."/>
            <person name="Henrissat B."/>
            <person name="Kues U."/>
            <person name="Berka R.M."/>
            <person name="Martinez A.T."/>
            <person name="Covert S.F."/>
            <person name="Blanchette R.A."/>
            <person name="Cullen D."/>
        </authorList>
    </citation>
    <scope>NUCLEOTIDE SEQUENCE [LARGE SCALE GENOMIC DNA]</scope>
    <source>
        <strain evidence="1 2">11061_1 CR5-6</strain>
    </source>
</reference>
<evidence type="ECO:0000313" key="1">
    <source>
        <dbReference type="EMBL" id="KIP02386.1"/>
    </source>
</evidence>
<dbReference type="HOGENOM" id="CLU_1670027_0_0_1"/>
<dbReference type="Proteomes" id="UP000053257">
    <property type="component" value="Unassembled WGS sequence"/>
</dbReference>
<accession>A0A0C3RR16</accession>
<dbReference type="EMBL" id="KN840679">
    <property type="protein sequence ID" value="KIP02386.1"/>
    <property type="molecule type" value="Genomic_DNA"/>
</dbReference>
<organism evidence="1 2">
    <name type="scientific">Phlebiopsis gigantea (strain 11061_1 CR5-6)</name>
    <name type="common">White-rot fungus</name>
    <name type="synonym">Peniophora gigantea</name>
    <dbReference type="NCBI Taxonomy" id="745531"/>
    <lineage>
        <taxon>Eukaryota</taxon>
        <taxon>Fungi</taxon>
        <taxon>Dikarya</taxon>
        <taxon>Basidiomycota</taxon>
        <taxon>Agaricomycotina</taxon>
        <taxon>Agaricomycetes</taxon>
        <taxon>Polyporales</taxon>
        <taxon>Phanerochaetaceae</taxon>
        <taxon>Phlebiopsis</taxon>
    </lineage>
</organism>
<protein>
    <submittedName>
        <fullName evidence="1">Uncharacterized protein</fullName>
    </submittedName>
</protein>
<keyword evidence="2" id="KW-1185">Reference proteome</keyword>
<evidence type="ECO:0000313" key="2">
    <source>
        <dbReference type="Proteomes" id="UP000053257"/>
    </source>
</evidence>
<dbReference type="AlphaFoldDB" id="A0A0C3RR16"/>
<proteinExistence type="predicted"/>
<name>A0A0C3RR16_PHLG1</name>
<sequence length="158" mass="17128">MKVLLSLQRRQGLKAAACARQRGAGSAAAPKHPPREVKTFDEKRCAREHAPLYTPAPVHIRWGRGAPRAGVYKNPALRAAEGSLTVVSPSGPRARTQLCLRSARAPTLGRTSRGTLRSIAGHAVRLCCATVVVPGCCNHIWFREALLVSRDRLHLTSI</sequence>